<dbReference type="SUPFAM" id="SSF143113">
    <property type="entry name" value="NAP-like"/>
    <property type="match status" value="1"/>
</dbReference>
<feature type="region of interest" description="Disordered" evidence="3">
    <location>
        <begin position="194"/>
        <end position="214"/>
    </location>
</feature>
<dbReference type="EMBL" id="JARPUR010000008">
    <property type="protein sequence ID" value="KAK4871883.1"/>
    <property type="molecule type" value="Genomic_DNA"/>
</dbReference>
<comment type="caution">
    <text evidence="4">The sequence shown here is derived from an EMBL/GenBank/DDBJ whole genome shotgun (WGS) entry which is preliminary data.</text>
</comment>
<protein>
    <submittedName>
        <fullName evidence="4">Uncharacterized protein</fullName>
    </submittedName>
</protein>
<evidence type="ECO:0000313" key="5">
    <source>
        <dbReference type="Proteomes" id="UP001353858"/>
    </source>
</evidence>
<reference evidence="5" key="1">
    <citation type="submission" date="2023-01" db="EMBL/GenBank/DDBJ databases">
        <title>Key to firefly adult light organ development and bioluminescence: homeobox transcription factors regulate luciferase expression and transportation to peroxisome.</title>
        <authorList>
            <person name="Fu X."/>
        </authorList>
    </citation>
    <scope>NUCLEOTIDE SEQUENCE [LARGE SCALE GENOMIC DNA]</scope>
</reference>
<keyword evidence="5" id="KW-1185">Reference proteome</keyword>
<proteinExistence type="inferred from homology"/>
<accession>A0AAN7NZR8</accession>
<evidence type="ECO:0000256" key="3">
    <source>
        <dbReference type="SAM" id="MobiDB-lite"/>
    </source>
</evidence>
<organism evidence="4 5">
    <name type="scientific">Aquatica leii</name>
    <dbReference type="NCBI Taxonomy" id="1421715"/>
    <lineage>
        <taxon>Eukaryota</taxon>
        <taxon>Metazoa</taxon>
        <taxon>Ecdysozoa</taxon>
        <taxon>Arthropoda</taxon>
        <taxon>Hexapoda</taxon>
        <taxon>Insecta</taxon>
        <taxon>Pterygota</taxon>
        <taxon>Neoptera</taxon>
        <taxon>Endopterygota</taxon>
        <taxon>Coleoptera</taxon>
        <taxon>Polyphaga</taxon>
        <taxon>Elateriformia</taxon>
        <taxon>Elateroidea</taxon>
        <taxon>Lampyridae</taxon>
        <taxon>Luciolinae</taxon>
        <taxon>Aquatica</taxon>
    </lineage>
</organism>
<dbReference type="GO" id="GO:0006334">
    <property type="term" value="P:nucleosome assembly"/>
    <property type="evidence" value="ECO:0007669"/>
    <property type="project" value="InterPro"/>
</dbReference>
<dbReference type="Gene3D" id="3.30.1120.90">
    <property type="entry name" value="Nucleosome assembly protein"/>
    <property type="match status" value="1"/>
</dbReference>
<evidence type="ECO:0000313" key="4">
    <source>
        <dbReference type="EMBL" id="KAK4871883.1"/>
    </source>
</evidence>
<dbReference type="AlphaFoldDB" id="A0AAN7NZR8"/>
<evidence type="ECO:0000256" key="1">
    <source>
        <dbReference type="ARBA" id="ARBA00009947"/>
    </source>
</evidence>
<gene>
    <name evidence="4" type="ORF">RN001_016007</name>
</gene>
<name>A0AAN7NZR8_9COLE</name>
<dbReference type="InterPro" id="IPR037231">
    <property type="entry name" value="NAP-like_sf"/>
</dbReference>
<comment type="similarity">
    <text evidence="1 2">Belongs to the nucleosome assembly protein (NAP) family.</text>
</comment>
<dbReference type="Pfam" id="PF00956">
    <property type="entry name" value="NAP"/>
    <property type="match status" value="1"/>
</dbReference>
<dbReference type="InterPro" id="IPR002164">
    <property type="entry name" value="NAP_family"/>
</dbReference>
<evidence type="ECO:0000256" key="2">
    <source>
        <dbReference type="RuleBase" id="RU003876"/>
    </source>
</evidence>
<sequence length="214" mass="25402">MYGMFANHPDLRSLIDDDLLSYLCNFEVVVDNTLKCSYSLNFHFNDNPFFKNQILKKNFDLSVTGFETCINIPIQWKNKPILWDKDSIGFRKKQLMQGVFCRWYNCRNPIDPVAELIKEELWHDPLEFYINKNREDNDKIDISSNTDDDESNNNINSKWYNCRNPIDPVAELIKEELWHDPLEFYINKNREDNDKIDISSNTDDDESNNNINSK</sequence>
<dbReference type="Proteomes" id="UP001353858">
    <property type="component" value="Unassembled WGS sequence"/>
</dbReference>
<dbReference type="PANTHER" id="PTHR11875">
    <property type="entry name" value="TESTIS-SPECIFIC Y-ENCODED PROTEIN"/>
    <property type="match status" value="1"/>
</dbReference>
<dbReference type="GO" id="GO:0005634">
    <property type="term" value="C:nucleus"/>
    <property type="evidence" value="ECO:0007669"/>
    <property type="project" value="InterPro"/>
</dbReference>